<evidence type="ECO:0000313" key="5">
    <source>
        <dbReference type="Proteomes" id="UP000184509"/>
    </source>
</evidence>
<keyword evidence="5" id="KW-1185">Reference proteome</keyword>
<sequence>MKQNSYILSLANILSFILYMVQIIYVHIKKVCLLSIAIFSLVGCTIKEYNEENFVAPAINILSTNITSENTCELELRINIGDGASIKEAHISLWDMTTENAEPEEIPIELSKEKEQTHKLTIKVSQKKHDYKVKVILRSEKNDYSSLPQVIRFSDKLAQGVDYIDLYISGADFSQYYVDEANKVGMNLEKGDRFAFLVYYSKLPSSDTKTEIKLNGTIPIKTEISYSGMMEDDHVLGFGYLPDNIVPGIYSVHVYLNDKEYILDYKINVLPGISKNVYLSNMPYSITSLSLPAASYIKADEIYYIQSEFNPVKILIYNLKNNTWSEKNVNPLSAPYQVSIFGKVDHYTLMYISEDNAIQKMALFDFEESKNIWIKVSDYPGKATRGVIAFKINNKIYIGGGALYTYNKPGLFQTPEYLRDFWEYDIANDKWTKINDLPYNTRFDGFISSCCMSSDKGYIFNRFLELWEYSPLDDSWKKLNSLRGGPTQRSHSKLLYNQDKLYLVGGEASNNLRDVWEYDLKTQCWRLIDLFDAYFKDADVQAFIYKNKIRIGYSAILNENKPLFVEVELP</sequence>
<proteinExistence type="predicted"/>
<keyword evidence="3" id="KW-0812">Transmembrane</keyword>
<feature type="transmembrane region" description="Helical" evidence="3">
    <location>
        <begin position="7"/>
        <end position="28"/>
    </location>
</feature>
<keyword evidence="2" id="KW-0677">Repeat</keyword>
<keyword evidence="3" id="KW-1133">Transmembrane helix</keyword>
<evidence type="ECO:0000256" key="1">
    <source>
        <dbReference type="ARBA" id="ARBA00022441"/>
    </source>
</evidence>
<dbReference type="AlphaFoldDB" id="A0A1M5HKB3"/>
<reference evidence="4 5" key="1">
    <citation type="submission" date="2016-11" db="EMBL/GenBank/DDBJ databases">
        <authorList>
            <person name="Jaros S."/>
            <person name="Januszkiewicz K."/>
            <person name="Wedrychowicz H."/>
        </authorList>
    </citation>
    <scope>NUCLEOTIDE SEQUENCE [LARGE SCALE GENOMIC DNA]</scope>
    <source>
        <strain evidence="4 5">DSM 26991</strain>
    </source>
</reference>
<dbReference type="Proteomes" id="UP000184509">
    <property type="component" value="Unassembled WGS sequence"/>
</dbReference>
<dbReference type="PANTHER" id="PTHR24412">
    <property type="entry name" value="KELCH PROTEIN"/>
    <property type="match status" value="1"/>
</dbReference>
<evidence type="ECO:0000256" key="3">
    <source>
        <dbReference type="SAM" id="Phobius"/>
    </source>
</evidence>
<name>A0A1M5HKB3_9BACE</name>
<organism evidence="4 5">
    <name type="scientific">Bacteroides luti</name>
    <dbReference type="NCBI Taxonomy" id="1297750"/>
    <lineage>
        <taxon>Bacteria</taxon>
        <taxon>Pseudomonadati</taxon>
        <taxon>Bacteroidota</taxon>
        <taxon>Bacteroidia</taxon>
        <taxon>Bacteroidales</taxon>
        <taxon>Bacteroidaceae</taxon>
        <taxon>Bacteroides</taxon>
    </lineage>
</organism>
<dbReference type="SUPFAM" id="SSF117281">
    <property type="entry name" value="Kelch motif"/>
    <property type="match status" value="1"/>
</dbReference>
<dbReference type="Gene3D" id="2.120.10.80">
    <property type="entry name" value="Kelch-type beta propeller"/>
    <property type="match status" value="1"/>
</dbReference>
<keyword evidence="1" id="KW-0880">Kelch repeat</keyword>
<dbReference type="RefSeq" id="WP_175550534.1">
    <property type="nucleotide sequence ID" value="NZ_FQTV01000028.1"/>
</dbReference>
<dbReference type="InterPro" id="IPR006652">
    <property type="entry name" value="Kelch_1"/>
</dbReference>
<keyword evidence="3" id="KW-0472">Membrane</keyword>
<evidence type="ECO:0000256" key="2">
    <source>
        <dbReference type="ARBA" id="ARBA00022737"/>
    </source>
</evidence>
<dbReference type="STRING" id="1297750.SAMN05444405_12814"/>
<dbReference type="EMBL" id="FQTV01000028">
    <property type="protein sequence ID" value="SHG16367.1"/>
    <property type="molecule type" value="Genomic_DNA"/>
</dbReference>
<dbReference type="PANTHER" id="PTHR24412:SF497">
    <property type="entry name" value="KELCH-LIKE PROTEIN 18"/>
    <property type="match status" value="1"/>
</dbReference>
<dbReference type="Pfam" id="PF01344">
    <property type="entry name" value="Kelch_1"/>
    <property type="match status" value="1"/>
</dbReference>
<dbReference type="InterPro" id="IPR015915">
    <property type="entry name" value="Kelch-typ_b-propeller"/>
</dbReference>
<accession>A0A1M5HKB3</accession>
<gene>
    <name evidence="4" type="ORF">SAMN05444405_12814</name>
</gene>
<protein>
    <submittedName>
        <fullName evidence="4">Kelch motif-containing protein</fullName>
    </submittedName>
</protein>
<evidence type="ECO:0000313" key="4">
    <source>
        <dbReference type="EMBL" id="SHG16367.1"/>
    </source>
</evidence>